<reference evidence="9 10" key="1">
    <citation type="submission" date="2021-03" db="EMBL/GenBank/DDBJ databases">
        <title>Fibrella sp. HMF5036 genome sequencing and assembly.</title>
        <authorList>
            <person name="Kang H."/>
            <person name="Kim H."/>
            <person name="Bae S."/>
            <person name="Joh K."/>
        </authorList>
    </citation>
    <scope>NUCLEOTIDE SEQUENCE [LARGE SCALE GENOMIC DNA]</scope>
    <source>
        <strain evidence="9 10">HMF5036</strain>
    </source>
</reference>
<evidence type="ECO:0000256" key="5">
    <source>
        <dbReference type="ARBA" id="ARBA00022692"/>
    </source>
</evidence>
<comment type="caution">
    <text evidence="9">The sequence shown here is derived from an EMBL/GenBank/DDBJ whole genome shotgun (WGS) entry which is preliminary data.</text>
</comment>
<organism evidence="9 10">
    <name type="scientific">Fibrella aquatilis</name>
    <dbReference type="NCBI Taxonomy" id="2817059"/>
    <lineage>
        <taxon>Bacteria</taxon>
        <taxon>Pseudomonadati</taxon>
        <taxon>Bacteroidota</taxon>
        <taxon>Cytophagia</taxon>
        <taxon>Cytophagales</taxon>
        <taxon>Spirosomataceae</taxon>
        <taxon>Fibrella</taxon>
    </lineage>
</organism>
<keyword evidence="7 8" id="KW-0472">Membrane</keyword>
<dbReference type="Pfam" id="PF01925">
    <property type="entry name" value="TauE"/>
    <property type="match status" value="1"/>
</dbReference>
<feature type="transmembrane region" description="Helical" evidence="8">
    <location>
        <begin position="76"/>
        <end position="95"/>
    </location>
</feature>
<gene>
    <name evidence="9" type="ORF">J2I48_13830</name>
</gene>
<feature type="transmembrane region" description="Helical" evidence="8">
    <location>
        <begin position="233"/>
        <end position="251"/>
    </location>
</feature>
<evidence type="ECO:0000256" key="7">
    <source>
        <dbReference type="ARBA" id="ARBA00023136"/>
    </source>
</evidence>
<keyword evidence="10" id="KW-1185">Reference proteome</keyword>
<dbReference type="PANTHER" id="PTHR30269:SF0">
    <property type="entry name" value="MEMBRANE TRANSPORTER PROTEIN YFCA-RELATED"/>
    <property type="match status" value="1"/>
</dbReference>
<dbReference type="InterPro" id="IPR002781">
    <property type="entry name" value="TM_pro_TauE-like"/>
</dbReference>
<feature type="transmembrane region" description="Helical" evidence="8">
    <location>
        <begin position="191"/>
        <end position="221"/>
    </location>
</feature>
<keyword evidence="3" id="KW-0813">Transport</keyword>
<proteinExistence type="inferred from homology"/>
<feature type="transmembrane region" description="Helical" evidence="8">
    <location>
        <begin position="46"/>
        <end position="64"/>
    </location>
</feature>
<evidence type="ECO:0000256" key="6">
    <source>
        <dbReference type="ARBA" id="ARBA00022989"/>
    </source>
</evidence>
<comment type="similarity">
    <text evidence="2 8">Belongs to the 4-toluene sulfonate uptake permease (TSUP) (TC 2.A.102) family.</text>
</comment>
<dbReference type="AlphaFoldDB" id="A0A939G563"/>
<feature type="transmembrane region" description="Helical" evidence="8">
    <location>
        <begin position="141"/>
        <end position="171"/>
    </location>
</feature>
<name>A0A939G563_9BACT</name>
<feature type="transmembrane region" description="Helical" evidence="8">
    <location>
        <begin position="101"/>
        <end position="120"/>
    </location>
</feature>
<keyword evidence="6 8" id="KW-1133">Transmembrane helix</keyword>
<evidence type="ECO:0000256" key="1">
    <source>
        <dbReference type="ARBA" id="ARBA00004651"/>
    </source>
</evidence>
<dbReference type="GO" id="GO:0005886">
    <property type="term" value="C:plasma membrane"/>
    <property type="evidence" value="ECO:0007669"/>
    <property type="project" value="UniProtKB-SubCell"/>
</dbReference>
<protein>
    <recommendedName>
        <fullName evidence="8">Probable membrane transporter protein</fullName>
    </recommendedName>
</protein>
<evidence type="ECO:0000256" key="3">
    <source>
        <dbReference type="ARBA" id="ARBA00022448"/>
    </source>
</evidence>
<evidence type="ECO:0000256" key="2">
    <source>
        <dbReference type="ARBA" id="ARBA00009142"/>
    </source>
</evidence>
<dbReference type="RefSeq" id="WP_207336056.1">
    <property type="nucleotide sequence ID" value="NZ_JAFMYU010000010.1"/>
</dbReference>
<dbReference type="InterPro" id="IPR052017">
    <property type="entry name" value="TSUP"/>
</dbReference>
<evidence type="ECO:0000313" key="9">
    <source>
        <dbReference type="EMBL" id="MBO0932086.1"/>
    </source>
</evidence>
<keyword evidence="4 8" id="KW-1003">Cell membrane</keyword>
<evidence type="ECO:0000256" key="8">
    <source>
        <dbReference type="RuleBase" id="RU363041"/>
    </source>
</evidence>
<keyword evidence="5 8" id="KW-0812">Transmembrane</keyword>
<evidence type="ECO:0000256" key="4">
    <source>
        <dbReference type="ARBA" id="ARBA00022475"/>
    </source>
</evidence>
<dbReference type="PANTHER" id="PTHR30269">
    <property type="entry name" value="TRANSMEMBRANE PROTEIN YFCA"/>
    <property type="match status" value="1"/>
</dbReference>
<dbReference type="Proteomes" id="UP000664795">
    <property type="component" value="Unassembled WGS sequence"/>
</dbReference>
<sequence length="256" mass="27436">MPDISTLLTICACSFLAGFIDSIVGGGGLVQTPALLINLPDYPLPTLLGTSKFPSLAGTLTGAVQYTRRVVVQWRLLWPMALAAFLASAAGSYTLTQVPNAFMKPLALLILICVFLYTLLNRNFGQEVARELTTAQLRARMLVLGSVLGFYDGFFGPGTGSFLVMGFVGWLGFDFLRASAHAKWVNVATNLASLLLFASSGNVLYGVALPMAMANLLGAVVGVRLALLQGNGFIRVFFLCIIAATILRFSYDVWHG</sequence>
<dbReference type="EMBL" id="JAFMYU010000010">
    <property type="protein sequence ID" value="MBO0932086.1"/>
    <property type="molecule type" value="Genomic_DNA"/>
</dbReference>
<accession>A0A939G563</accession>
<comment type="subcellular location">
    <subcellularLocation>
        <location evidence="1 8">Cell membrane</location>
        <topology evidence="1 8">Multi-pass membrane protein</topology>
    </subcellularLocation>
</comment>
<evidence type="ECO:0000313" key="10">
    <source>
        <dbReference type="Proteomes" id="UP000664795"/>
    </source>
</evidence>